<protein>
    <submittedName>
        <fullName evidence="2">Uncharacterized protein</fullName>
    </submittedName>
</protein>
<keyword evidence="1" id="KW-1133">Transmembrane helix</keyword>
<keyword evidence="1" id="KW-0812">Transmembrane</keyword>
<evidence type="ECO:0000256" key="1">
    <source>
        <dbReference type="SAM" id="Phobius"/>
    </source>
</evidence>
<dbReference type="AlphaFoldDB" id="A0A1V4SNC1"/>
<evidence type="ECO:0000313" key="3">
    <source>
        <dbReference type="Proteomes" id="UP000191448"/>
    </source>
</evidence>
<dbReference type="RefSeq" id="WP_080024220.1">
    <property type="nucleotide sequence ID" value="NZ_LTAY01000103.1"/>
</dbReference>
<accession>A0A1V4SNC1</accession>
<feature type="transmembrane region" description="Helical" evidence="1">
    <location>
        <begin position="26"/>
        <end position="46"/>
    </location>
</feature>
<dbReference type="EMBL" id="LTAY01000103">
    <property type="protein sequence ID" value="OPX45372.1"/>
    <property type="molecule type" value="Genomic_DNA"/>
</dbReference>
<gene>
    <name evidence="2" type="ORF">CLTHE_31360</name>
</gene>
<organism evidence="2 3">
    <name type="scientific">Clostridium thermobutyricum DSM 4928</name>
    <dbReference type="NCBI Taxonomy" id="1121339"/>
    <lineage>
        <taxon>Bacteria</taxon>
        <taxon>Bacillati</taxon>
        <taxon>Bacillota</taxon>
        <taxon>Clostridia</taxon>
        <taxon>Eubacteriales</taxon>
        <taxon>Clostridiaceae</taxon>
        <taxon>Clostridium</taxon>
    </lineage>
</organism>
<sequence length="123" mass="14747">MVEQSKEIKLNRREKAKKKKLRRRKICLLTLVITIALISLYFINVYRIKQKLNSSDTALKYYMVDSNDSKLTRIDNSELIFSHEDKSIYNVFGINEDEEFKMFEVCLKKNNSKWNIDYLKDIK</sequence>
<evidence type="ECO:0000313" key="2">
    <source>
        <dbReference type="EMBL" id="OPX45372.1"/>
    </source>
</evidence>
<proteinExistence type="predicted"/>
<reference evidence="2 3" key="1">
    <citation type="submission" date="2016-02" db="EMBL/GenBank/DDBJ databases">
        <title>Genome sequence of Clostridium thermobutyricum DSM 4928.</title>
        <authorList>
            <person name="Poehlein A."/>
            <person name="Daniel R."/>
        </authorList>
    </citation>
    <scope>NUCLEOTIDE SEQUENCE [LARGE SCALE GENOMIC DNA]</scope>
    <source>
        <strain evidence="2 3">DSM 4928</strain>
    </source>
</reference>
<name>A0A1V4SNC1_9CLOT</name>
<dbReference type="Proteomes" id="UP000191448">
    <property type="component" value="Unassembled WGS sequence"/>
</dbReference>
<comment type="caution">
    <text evidence="2">The sequence shown here is derived from an EMBL/GenBank/DDBJ whole genome shotgun (WGS) entry which is preliminary data.</text>
</comment>
<keyword evidence="1" id="KW-0472">Membrane</keyword>